<sequence>MTGLRIPTQSLFVSILRSTSSSVSVPNESGETQMGLVRMAQSSLHSKMLHCSPGFCVWQAKPPRKLVQPREMLCHESSTSFTSHSLFVPTSSRISTCPDYPQNKPWSIHALKLHRRQVLSLPQAH</sequence>
<proteinExistence type="predicted"/>
<dbReference type="EMBL" id="JAGPYM010000027">
    <property type="protein sequence ID" value="KAH6880114.1"/>
    <property type="molecule type" value="Genomic_DNA"/>
</dbReference>
<name>A0A9P8VVP3_9HYPO</name>
<dbReference type="AlphaFoldDB" id="A0A9P8VVP3"/>
<evidence type="ECO:0000313" key="2">
    <source>
        <dbReference type="Proteomes" id="UP000777438"/>
    </source>
</evidence>
<comment type="caution">
    <text evidence="1">The sequence shown here is derived from an EMBL/GenBank/DDBJ whole genome shotgun (WGS) entry which is preliminary data.</text>
</comment>
<organism evidence="1 2">
    <name type="scientific">Thelonectria olida</name>
    <dbReference type="NCBI Taxonomy" id="1576542"/>
    <lineage>
        <taxon>Eukaryota</taxon>
        <taxon>Fungi</taxon>
        <taxon>Dikarya</taxon>
        <taxon>Ascomycota</taxon>
        <taxon>Pezizomycotina</taxon>
        <taxon>Sordariomycetes</taxon>
        <taxon>Hypocreomycetidae</taxon>
        <taxon>Hypocreales</taxon>
        <taxon>Nectriaceae</taxon>
        <taxon>Thelonectria</taxon>
    </lineage>
</organism>
<reference evidence="1 2" key="1">
    <citation type="journal article" date="2021" name="Nat. Commun.">
        <title>Genetic determinants of endophytism in the Arabidopsis root mycobiome.</title>
        <authorList>
            <person name="Mesny F."/>
            <person name="Miyauchi S."/>
            <person name="Thiergart T."/>
            <person name="Pickel B."/>
            <person name="Atanasova L."/>
            <person name="Karlsson M."/>
            <person name="Huettel B."/>
            <person name="Barry K.W."/>
            <person name="Haridas S."/>
            <person name="Chen C."/>
            <person name="Bauer D."/>
            <person name="Andreopoulos W."/>
            <person name="Pangilinan J."/>
            <person name="LaButti K."/>
            <person name="Riley R."/>
            <person name="Lipzen A."/>
            <person name="Clum A."/>
            <person name="Drula E."/>
            <person name="Henrissat B."/>
            <person name="Kohler A."/>
            <person name="Grigoriev I.V."/>
            <person name="Martin F.M."/>
            <person name="Hacquard S."/>
        </authorList>
    </citation>
    <scope>NUCLEOTIDE SEQUENCE [LARGE SCALE GENOMIC DNA]</scope>
    <source>
        <strain evidence="1 2">MPI-CAGE-CH-0241</strain>
    </source>
</reference>
<protein>
    <submittedName>
        <fullName evidence="1">Uncharacterized protein</fullName>
    </submittedName>
</protein>
<keyword evidence="2" id="KW-1185">Reference proteome</keyword>
<evidence type="ECO:0000313" key="1">
    <source>
        <dbReference type="EMBL" id="KAH6880114.1"/>
    </source>
</evidence>
<accession>A0A9P8VVP3</accession>
<gene>
    <name evidence="1" type="ORF">B0T10DRAFT_147869</name>
</gene>
<dbReference type="Proteomes" id="UP000777438">
    <property type="component" value="Unassembled WGS sequence"/>
</dbReference>